<dbReference type="OrthoDB" id="4843147at2759"/>
<keyword evidence="3" id="KW-1185">Reference proteome</keyword>
<comment type="caution">
    <text evidence="2">The sequence shown here is derived from an EMBL/GenBank/DDBJ whole genome shotgun (WGS) entry which is preliminary data.</text>
</comment>
<organism evidence="2 3">
    <name type="scientific">Colletotrichum nymphaeae SA-01</name>
    <dbReference type="NCBI Taxonomy" id="1460502"/>
    <lineage>
        <taxon>Eukaryota</taxon>
        <taxon>Fungi</taxon>
        <taxon>Dikarya</taxon>
        <taxon>Ascomycota</taxon>
        <taxon>Pezizomycotina</taxon>
        <taxon>Sordariomycetes</taxon>
        <taxon>Hypocreomycetidae</taxon>
        <taxon>Glomerellales</taxon>
        <taxon>Glomerellaceae</taxon>
        <taxon>Colletotrichum</taxon>
        <taxon>Colletotrichum acutatum species complex</taxon>
    </lineage>
</organism>
<proteinExistence type="predicted"/>
<reference evidence="2 3" key="1">
    <citation type="submission" date="2014-02" db="EMBL/GenBank/DDBJ databases">
        <title>The genome sequence of Colletotrichum nymphaeae SA-01.</title>
        <authorList>
            <person name="Baroncelli R."/>
            <person name="Thon M.R."/>
        </authorList>
    </citation>
    <scope>NUCLEOTIDE SEQUENCE [LARGE SCALE GENOMIC DNA]</scope>
    <source>
        <strain evidence="2 3">SA-01</strain>
    </source>
</reference>
<evidence type="ECO:0000313" key="3">
    <source>
        <dbReference type="Proteomes" id="UP000070054"/>
    </source>
</evidence>
<gene>
    <name evidence="2" type="ORF">CNYM01_07064</name>
</gene>
<protein>
    <submittedName>
        <fullName evidence="2">Uncharacterized protein</fullName>
    </submittedName>
</protein>
<name>A0A135T8U1_9PEZI</name>
<sequence>MSAGVTSQQSQVKPVTPVTPMTPETTITVPPLGLRRSPSPPSPSFVEAGRTQTISPLEPAERETPQKTGPSRLTSVGQLAVKANQPLLKSVKDNNLPQVAAASIQLLLAEKLVEKELATSLKPDIMKDKPYTGQSVVGWKKWAKRHKNPAYSRYPACNEAVNTHISKVLWDLENKKPKALSEQKVYGDFMKDWKETQYRQRPPSAPLMESIRLINNVSLPQDIVTKLEISGWDATKCCDPTLPYSEKKLAKVPPNLKGSPKGPESESENDSEEVALAQAKQQQRGSSLDMAITLIDDPEDEDIQSSGQSSRQASSAAEAPITSPNKALPPLASFQPPKPPRVVTSQNEESEAAASANRHLEGIPSAGTEKASRIGGVAKSPEQLTKKTESTNLFHQDDNSLSNRPPRSYSSSSSSSKSGKRIATKDLRRALHKVKKLDALSSNHSTQLEDQGGQLLAQTQRLDNIERAVGEQVSNSYNFAMELEAHTTFLKKHDLALAQLRNDNQALRACLQDVLFPLAQAVNAMHKSTKRDKKTLEANAKRAKKELEEFETAGRNAEAVKRGTQNLGQILRAPQGDRMDMD</sequence>
<dbReference type="AlphaFoldDB" id="A0A135T8U1"/>
<dbReference type="EMBL" id="JEMN01001201">
    <property type="protein sequence ID" value="KXH44556.1"/>
    <property type="molecule type" value="Genomic_DNA"/>
</dbReference>
<feature type="region of interest" description="Disordered" evidence="1">
    <location>
        <begin position="1"/>
        <end position="74"/>
    </location>
</feature>
<evidence type="ECO:0000313" key="2">
    <source>
        <dbReference type="EMBL" id="KXH44556.1"/>
    </source>
</evidence>
<feature type="region of interest" description="Disordered" evidence="1">
    <location>
        <begin position="545"/>
        <end position="582"/>
    </location>
</feature>
<feature type="compositionally biased region" description="Low complexity" evidence="1">
    <location>
        <begin position="304"/>
        <end position="317"/>
    </location>
</feature>
<feature type="compositionally biased region" description="Low complexity" evidence="1">
    <location>
        <begin position="399"/>
        <end position="417"/>
    </location>
</feature>
<feature type="region of interest" description="Disordered" evidence="1">
    <location>
        <begin position="249"/>
        <end position="423"/>
    </location>
</feature>
<accession>A0A135T8U1</accession>
<feature type="compositionally biased region" description="Polar residues" evidence="1">
    <location>
        <begin position="1"/>
        <end position="11"/>
    </location>
</feature>
<evidence type="ECO:0000256" key="1">
    <source>
        <dbReference type="SAM" id="MobiDB-lite"/>
    </source>
</evidence>
<feature type="compositionally biased region" description="Low complexity" evidence="1">
    <location>
        <begin position="12"/>
        <end position="31"/>
    </location>
</feature>
<dbReference type="Proteomes" id="UP000070054">
    <property type="component" value="Unassembled WGS sequence"/>
</dbReference>